<evidence type="ECO:0000256" key="2">
    <source>
        <dbReference type="ARBA" id="ARBA00022729"/>
    </source>
</evidence>
<dbReference type="AlphaFoldDB" id="A0A4U0H7R8"/>
<accession>A0A4U0H7R8</accession>
<evidence type="ECO:0000256" key="3">
    <source>
        <dbReference type="SAM" id="Coils"/>
    </source>
</evidence>
<dbReference type="GO" id="GO:0050821">
    <property type="term" value="P:protein stabilization"/>
    <property type="evidence" value="ECO:0007669"/>
    <property type="project" value="TreeGrafter"/>
</dbReference>
<gene>
    <name evidence="5" type="ORF">FAZ19_05785</name>
</gene>
<keyword evidence="2" id="KW-0732">Signal</keyword>
<evidence type="ECO:0000256" key="4">
    <source>
        <dbReference type="SAM" id="Phobius"/>
    </source>
</evidence>
<keyword evidence="4" id="KW-0472">Membrane</keyword>
<dbReference type="RefSeq" id="WP_136819783.1">
    <property type="nucleotide sequence ID" value="NZ_BMJX01000002.1"/>
</dbReference>
<dbReference type="InterPro" id="IPR024930">
    <property type="entry name" value="Skp_dom_sf"/>
</dbReference>
<name>A0A4U0H7R8_9SPHI</name>
<dbReference type="OrthoDB" id="1145062at2"/>
<sequence>MNNKLINPKVIWRLAVLIGFILLMNVWMLFFKKSEIVYVDAGRILQEYKGAAVARESFEKKAQQWKSNIDTLQKEFDEAYRKFEREEKTLSPALKEGQREVLKKQQKSLEDYKMAIEQNAVTENNKLSQETISKVNKFLTEYGKKHKYRFILIANQVGTIAYAEEGTDKTDEVLEELNKEN</sequence>
<dbReference type="Proteomes" id="UP000309872">
    <property type="component" value="Unassembled WGS sequence"/>
</dbReference>
<keyword evidence="4" id="KW-1133">Transmembrane helix</keyword>
<dbReference type="GO" id="GO:0051082">
    <property type="term" value="F:unfolded protein binding"/>
    <property type="evidence" value="ECO:0007669"/>
    <property type="project" value="InterPro"/>
</dbReference>
<organism evidence="5 6">
    <name type="scientific">Sphingobacterium alkalisoli</name>
    <dbReference type="NCBI Taxonomy" id="1874115"/>
    <lineage>
        <taxon>Bacteria</taxon>
        <taxon>Pseudomonadati</taxon>
        <taxon>Bacteroidota</taxon>
        <taxon>Sphingobacteriia</taxon>
        <taxon>Sphingobacteriales</taxon>
        <taxon>Sphingobacteriaceae</taxon>
        <taxon>Sphingobacterium</taxon>
    </lineage>
</organism>
<dbReference type="InterPro" id="IPR005632">
    <property type="entry name" value="Chaperone_Skp"/>
</dbReference>
<keyword evidence="4" id="KW-0812">Transmembrane</keyword>
<dbReference type="Pfam" id="PF03938">
    <property type="entry name" value="OmpH"/>
    <property type="match status" value="1"/>
</dbReference>
<proteinExistence type="inferred from homology"/>
<feature type="coiled-coil region" evidence="3">
    <location>
        <begin position="55"/>
        <end position="89"/>
    </location>
</feature>
<keyword evidence="3" id="KW-0175">Coiled coil</keyword>
<comment type="similarity">
    <text evidence="1">Belongs to the Skp family.</text>
</comment>
<evidence type="ECO:0000313" key="6">
    <source>
        <dbReference type="Proteomes" id="UP000309872"/>
    </source>
</evidence>
<dbReference type="Gene3D" id="3.30.910.20">
    <property type="entry name" value="Skp domain"/>
    <property type="match status" value="1"/>
</dbReference>
<feature type="transmembrane region" description="Helical" evidence="4">
    <location>
        <begin position="12"/>
        <end position="30"/>
    </location>
</feature>
<dbReference type="GO" id="GO:0005829">
    <property type="term" value="C:cytosol"/>
    <property type="evidence" value="ECO:0007669"/>
    <property type="project" value="TreeGrafter"/>
</dbReference>
<evidence type="ECO:0000313" key="5">
    <source>
        <dbReference type="EMBL" id="TJY66432.1"/>
    </source>
</evidence>
<protein>
    <submittedName>
        <fullName evidence="5">OmpH family outer membrane protein</fullName>
    </submittedName>
</protein>
<comment type="caution">
    <text evidence="5">The sequence shown here is derived from an EMBL/GenBank/DDBJ whole genome shotgun (WGS) entry which is preliminary data.</text>
</comment>
<keyword evidence="6" id="KW-1185">Reference proteome</keyword>
<dbReference type="SUPFAM" id="SSF111384">
    <property type="entry name" value="OmpH-like"/>
    <property type="match status" value="1"/>
</dbReference>
<dbReference type="EMBL" id="SUKA01000002">
    <property type="protein sequence ID" value="TJY66432.1"/>
    <property type="molecule type" value="Genomic_DNA"/>
</dbReference>
<dbReference type="PANTHER" id="PTHR35089:SF1">
    <property type="entry name" value="CHAPERONE PROTEIN SKP"/>
    <property type="match status" value="1"/>
</dbReference>
<dbReference type="SMART" id="SM00935">
    <property type="entry name" value="OmpH"/>
    <property type="match status" value="1"/>
</dbReference>
<dbReference type="PANTHER" id="PTHR35089">
    <property type="entry name" value="CHAPERONE PROTEIN SKP"/>
    <property type="match status" value="1"/>
</dbReference>
<evidence type="ECO:0000256" key="1">
    <source>
        <dbReference type="ARBA" id="ARBA00009091"/>
    </source>
</evidence>
<reference evidence="5 6" key="1">
    <citation type="submission" date="2019-04" db="EMBL/GenBank/DDBJ databases">
        <title>Sphingobacterium olei sp. nov., isolated from oil-contaminated soil.</title>
        <authorList>
            <person name="Liu B."/>
        </authorList>
    </citation>
    <scope>NUCLEOTIDE SEQUENCE [LARGE SCALE GENOMIC DNA]</scope>
    <source>
        <strain evidence="5 6">Y3L14</strain>
    </source>
</reference>